<evidence type="ECO:0000313" key="1">
    <source>
        <dbReference type="EMBL" id="CZT06709.1"/>
    </source>
</evidence>
<evidence type="ECO:0000313" key="2">
    <source>
        <dbReference type="Proteomes" id="UP000178912"/>
    </source>
</evidence>
<proteinExistence type="predicted"/>
<dbReference type="AlphaFoldDB" id="A0A1E1LAM8"/>
<reference evidence="2" key="1">
    <citation type="submission" date="2016-03" db="EMBL/GenBank/DDBJ databases">
        <authorList>
            <person name="Guldener U."/>
        </authorList>
    </citation>
    <scope>NUCLEOTIDE SEQUENCE [LARGE SCALE GENOMIC DNA]</scope>
    <source>
        <strain evidence="2">04CH-RAC-A.6.1</strain>
    </source>
</reference>
<name>A0A1E1LAM8_9HELO</name>
<dbReference type="EMBL" id="FJUX01000088">
    <property type="protein sequence ID" value="CZT06709.1"/>
    <property type="molecule type" value="Genomic_DNA"/>
</dbReference>
<keyword evidence="2" id="KW-1185">Reference proteome</keyword>
<dbReference type="Proteomes" id="UP000178912">
    <property type="component" value="Unassembled WGS sequence"/>
</dbReference>
<gene>
    <name evidence="1" type="ORF">RAG0_12374</name>
</gene>
<accession>A0A1E1LAM8</accession>
<sequence>MAESGSDKTFVITSCASGSLYVRLFAAGKGVKSISGGAYSTRKQAITGSPGKRGRY</sequence>
<protein>
    <submittedName>
        <fullName evidence="1">Uncharacterized protein</fullName>
    </submittedName>
</protein>
<organism evidence="1 2">
    <name type="scientific">Rhynchosporium agropyri</name>
    <dbReference type="NCBI Taxonomy" id="914238"/>
    <lineage>
        <taxon>Eukaryota</taxon>
        <taxon>Fungi</taxon>
        <taxon>Dikarya</taxon>
        <taxon>Ascomycota</taxon>
        <taxon>Pezizomycotina</taxon>
        <taxon>Leotiomycetes</taxon>
        <taxon>Helotiales</taxon>
        <taxon>Ploettnerulaceae</taxon>
        <taxon>Rhynchosporium</taxon>
    </lineage>
</organism>